<dbReference type="InterPro" id="IPR058163">
    <property type="entry name" value="LysR-type_TF_proteobact-type"/>
</dbReference>
<name>A0A238KZG5_9RHOB</name>
<comment type="similarity">
    <text evidence="1">Belongs to the LysR transcriptional regulatory family.</text>
</comment>
<dbReference type="InterPro" id="IPR036388">
    <property type="entry name" value="WH-like_DNA-bd_sf"/>
</dbReference>
<keyword evidence="3" id="KW-0238">DNA-binding</keyword>
<dbReference type="OrthoDB" id="9813056at2"/>
<organism evidence="6 7">
    <name type="scientific">Maliponia aquimaris</name>
    <dbReference type="NCBI Taxonomy" id="1673631"/>
    <lineage>
        <taxon>Bacteria</taxon>
        <taxon>Pseudomonadati</taxon>
        <taxon>Pseudomonadota</taxon>
        <taxon>Alphaproteobacteria</taxon>
        <taxon>Rhodobacterales</taxon>
        <taxon>Paracoccaceae</taxon>
        <taxon>Maliponia</taxon>
    </lineage>
</organism>
<evidence type="ECO:0000256" key="3">
    <source>
        <dbReference type="ARBA" id="ARBA00023125"/>
    </source>
</evidence>
<dbReference type="Pfam" id="PF03466">
    <property type="entry name" value="LysR_substrate"/>
    <property type="match status" value="1"/>
</dbReference>
<dbReference type="PANTHER" id="PTHR30537:SF35">
    <property type="entry name" value="TRANSCRIPTIONAL REGULATORY PROTEIN"/>
    <property type="match status" value="1"/>
</dbReference>
<dbReference type="RefSeq" id="WP_094022652.1">
    <property type="nucleotide sequence ID" value="NZ_FXYF01000012.1"/>
</dbReference>
<dbReference type="Gene3D" id="3.40.190.290">
    <property type="match status" value="1"/>
</dbReference>
<dbReference type="EMBL" id="FXYF01000012">
    <property type="protein sequence ID" value="SMX48159.1"/>
    <property type="molecule type" value="Genomic_DNA"/>
</dbReference>
<dbReference type="SUPFAM" id="SSF46785">
    <property type="entry name" value="Winged helix' DNA-binding domain"/>
    <property type="match status" value="1"/>
</dbReference>
<dbReference type="GO" id="GO:0043565">
    <property type="term" value="F:sequence-specific DNA binding"/>
    <property type="evidence" value="ECO:0007669"/>
    <property type="project" value="TreeGrafter"/>
</dbReference>
<keyword evidence="4" id="KW-0804">Transcription</keyword>
<dbReference type="Proteomes" id="UP000207598">
    <property type="component" value="Unassembled WGS sequence"/>
</dbReference>
<evidence type="ECO:0000313" key="6">
    <source>
        <dbReference type="EMBL" id="SMX48159.1"/>
    </source>
</evidence>
<dbReference type="Pfam" id="PF00126">
    <property type="entry name" value="HTH_1"/>
    <property type="match status" value="1"/>
</dbReference>
<dbReference type="AlphaFoldDB" id="A0A238KZG5"/>
<evidence type="ECO:0000313" key="7">
    <source>
        <dbReference type="Proteomes" id="UP000207598"/>
    </source>
</evidence>
<dbReference type="FunFam" id="1.10.10.10:FF:000001">
    <property type="entry name" value="LysR family transcriptional regulator"/>
    <property type="match status" value="1"/>
</dbReference>
<feature type="domain" description="HTH lysR-type" evidence="5">
    <location>
        <begin position="1"/>
        <end position="59"/>
    </location>
</feature>
<accession>A0A238KZG5</accession>
<keyword evidence="7" id="KW-1185">Reference proteome</keyword>
<keyword evidence="2" id="KW-0805">Transcription regulation</keyword>
<reference evidence="6 7" key="1">
    <citation type="submission" date="2017-05" db="EMBL/GenBank/DDBJ databases">
        <authorList>
            <person name="Song R."/>
            <person name="Chenine A.L."/>
            <person name="Ruprecht R.M."/>
        </authorList>
    </citation>
    <scope>NUCLEOTIDE SEQUENCE [LARGE SCALE GENOMIC DNA]</scope>
    <source>
        <strain evidence="6 7">CECT 8898</strain>
    </source>
</reference>
<dbReference type="GO" id="GO:0006351">
    <property type="term" value="P:DNA-templated transcription"/>
    <property type="evidence" value="ECO:0007669"/>
    <property type="project" value="TreeGrafter"/>
</dbReference>
<gene>
    <name evidence="6" type="primary">dmlR_3</name>
    <name evidence="6" type="ORF">MAA8898_03884</name>
</gene>
<dbReference type="InterPro" id="IPR005119">
    <property type="entry name" value="LysR_subst-bd"/>
</dbReference>
<evidence type="ECO:0000256" key="2">
    <source>
        <dbReference type="ARBA" id="ARBA00023015"/>
    </source>
</evidence>
<dbReference type="GO" id="GO:0003700">
    <property type="term" value="F:DNA-binding transcription factor activity"/>
    <property type="evidence" value="ECO:0007669"/>
    <property type="project" value="InterPro"/>
</dbReference>
<evidence type="ECO:0000256" key="1">
    <source>
        <dbReference type="ARBA" id="ARBA00009437"/>
    </source>
</evidence>
<sequence>MDIVDELRAFVATAQTGSFSAAGEQLGLSNRLTSKYVAALEARLGTRLFQRTTRQVGLTPAGQDLLARAPSVLDDLDALLAEVSETRRGLTGTLRIAAPVTFGELYLAGMLARFAADHTALTLDLRLSDRHEDLAREGIDLAFRMGEPDLLSLKARRLGTFRSVAVASPAYLARHATPDTPETLAEHSCIVDTNRRQPRRWRFLKDGVERTAEIGGRLQVNSARAAAELAAGGHGIAYPPRFAVCAALESGTLVPVLRDFEGESGPLNAVYLEGRTLPRKVRALIDFAVADLRQADIL</sequence>
<dbReference type="PANTHER" id="PTHR30537">
    <property type="entry name" value="HTH-TYPE TRANSCRIPTIONAL REGULATOR"/>
    <property type="match status" value="1"/>
</dbReference>
<dbReference type="InterPro" id="IPR036390">
    <property type="entry name" value="WH_DNA-bd_sf"/>
</dbReference>
<evidence type="ECO:0000259" key="5">
    <source>
        <dbReference type="PROSITE" id="PS50931"/>
    </source>
</evidence>
<dbReference type="CDD" id="cd08422">
    <property type="entry name" value="PBP2_CrgA_like"/>
    <property type="match status" value="1"/>
</dbReference>
<protein>
    <submittedName>
        <fullName evidence="6">HTH-type transcriptional regulator DmlR</fullName>
    </submittedName>
</protein>
<evidence type="ECO:0000256" key="4">
    <source>
        <dbReference type="ARBA" id="ARBA00023163"/>
    </source>
</evidence>
<proteinExistence type="inferred from homology"/>
<dbReference type="InterPro" id="IPR000847">
    <property type="entry name" value="LysR_HTH_N"/>
</dbReference>
<dbReference type="PROSITE" id="PS50931">
    <property type="entry name" value="HTH_LYSR"/>
    <property type="match status" value="1"/>
</dbReference>
<dbReference type="Gene3D" id="1.10.10.10">
    <property type="entry name" value="Winged helix-like DNA-binding domain superfamily/Winged helix DNA-binding domain"/>
    <property type="match status" value="1"/>
</dbReference>
<dbReference type="SUPFAM" id="SSF53850">
    <property type="entry name" value="Periplasmic binding protein-like II"/>
    <property type="match status" value="1"/>
</dbReference>